<dbReference type="InterPro" id="IPR004839">
    <property type="entry name" value="Aminotransferase_I/II_large"/>
</dbReference>
<dbReference type="InterPro" id="IPR036736">
    <property type="entry name" value="ACP-like_sf"/>
</dbReference>
<dbReference type="Gene3D" id="3.30.300.30">
    <property type="match status" value="1"/>
</dbReference>
<dbReference type="Pfam" id="PF00501">
    <property type="entry name" value="AMP-binding"/>
    <property type="match status" value="1"/>
</dbReference>
<dbReference type="Gene3D" id="3.90.1150.10">
    <property type="entry name" value="Aspartate Aminotransferase, domain 1"/>
    <property type="match status" value="1"/>
</dbReference>
<evidence type="ECO:0000259" key="1">
    <source>
        <dbReference type="PROSITE" id="PS50075"/>
    </source>
</evidence>
<dbReference type="Gene3D" id="1.10.1200.10">
    <property type="entry name" value="ACP-like"/>
    <property type="match status" value="1"/>
</dbReference>
<dbReference type="Pfam" id="PF00155">
    <property type="entry name" value="Aminotran_1_2"/>
    <property type="match status" value="1"/>
</dbReference>
<dbReference type="PANTHER" id="PTHR22754">
    <property type="entry name" value="DISCO-INTERACTING PROTEIN 2 DIP2 -RELATED"/>
    <property type="match status" value="1"/>
</dbReference>
<dbReference type="GO" id="GO:0005886">
    <property type="term" value="C:plasma membrane"/>
    <property type="evidence" value="ECO:0007669"/>
    <property type="project" value="TreeGrafter"/>
</dbReference>
<evidence type="ECO:0000313" key="2">
    <source>
        <dbReference type="EMBL" id="CAB4833950.1"/>
    </source>
</evidence>
<accession>A0A6J7AN74</accession>
<proteinExistence type="predicted"/>
<reference evidence="2" key="1">
    <citation type="submission" date="2020-05" db="EMBL/GenBank/DDBJ databases">
        <authorList>
            <person name="Chiriac C."/>
            <person name="Salcher M."/>
            <person name="Ghai R."/>
            <person name="Kavagutti S V."/>
        </authorList>
    </citation>
    <scope>NUCLEOTIDE SEQUENCE</scope>
</reference>
<gene>
    <name evidence="2" type="ORF">UFOPK3139_01929</name>
</gene>
<dbReference type="SUPFAM" id="SSF56801">
    <property type="entry name" value="Acetyl-CoA synthetase-like"/>
    <property type="match status" value="1"/>
</dbReference>
<dbReference type="SUPFAM" id="SSF53383">
    <property type="entry name" value="PLP-dependent transferases"/>
    <property type="match status" value="1"/>
</dbReference>
<dbReference type="GO" id="GO:0070566">
    <property type="term" value="F:adenylyltransferase activity"/>
    <property type="evidence" value="ECO:0007669"/>
    <property type="project" value="TreeGrafter"/>
</dbReference>
<dbReference type="InterPro" id="IPR009081">
    <property type="entry name" value="PP-bd_ACP"/>
</dbReference>
<dbReference type="PROSITE" id="PS50075">
    <property type="entry name" value="CARRIER"/>
    <property type="match status" value="1"/>
</dbReference>
<dbReference type="Gene3D" id="3.40.640.10">
    <property type="entry name" value="Type I PLP-dependent aspartate aminotransferase-like (Major domain)"/>
    <property type="match status" value="1"/>
</dbReference>
<dbReference type="SUPFAM" id="SSF47336">
    <property type="entry name" value="ACP-like"/>
    <property type="match status" value="1"/>
</dbReference>
<dbReference type="AlphaFoldDB" id="A0A6J7AN74"/>
<dbReference type="GO" id="GO:0006633">
    <property type="term" value="P:fatty acid biosynthetic process"/>
    <property type="evidence" value="ECO:0007669"/>
    <property type="project" value="TreeGrafter"/>
</dbReference>
<feature type="domain" description="Carrier" evidence="1">
    <location>
        <begin position="622"/>
        <end position="699"/>
    </location>
</feature>
<dbReference type="InterPro" id="IPR015421">
    <property type="entry name" value="PyrdxlP-dep_Trfase_major"/>
</dbReference>
<dbReference type="InterPro" id="IPR042099">
    <property type="entry name" value="ANL_N_sf"/>
</dbReference>
<dbReference type="InterPro" id="IPR015424">
    <property type="entry name" value="PyrdxlP-dep_Trfase"/>
</dbReference>
<dbReference type="Gene3D" id="3.40.50.12780">
    <property type="entry name" value="N-terminal domain of ligase-like"/>
    <property type="match status" value="1"/>
</dbReference>
<organism evidence="2">
    <name type="scientific">freshwater metagenome</name>
    <dbReference type="NCBI Taxonomy" id="449393"/>
    <lineage>
        <taxon>unclassified sequences</taxon>
        <taxon>metagenomes</taxon>
        <taxon>ecological metagenomes</taxon>
    </lineage>
</organism>
<protein>
    <submittedName>
        <fullName evidence="2">Unannotated protein</fullName>
    </submittedName>
</protein>
<dbReference type="GO" id="GO:0030170">
    <property type="term" value="F:pyridoxal phosphate binding"/>
    <property type="evidence" value="ECO:0007669"/>
    <property type="project" value="InterPro"/>
</dbReference>
<name>A0A6J7AN74_9ZZZZ</name>
<dbReference type="PANTHER" id="PTHR22754:SF32">
    <property type="entry name" value="DISCO-INTERACTING PROTEIN 2"/>
    <property type="match status" value="1"/>
</dbReference>
<sequence length="1116" mass="120023">MPSLRTWTGSGLQSGAHPSVSLRDLDMRAVFTLIAQGDGLSTIGFADARARLKRHTQRDFVRRAAALQEILADSGVEPGDNVVVACPSPESALTAYIGCVLHGARPLLFASRPGFDSRERIAENLGALLAQVPGGALTLVQSDADVPALILPDSFRVAALDLALLEPTDPPPAAPTAPDDIVHLQSTSGSTGAPRLVALTSANVLANTSSALERMEIEVSDTFVSWLPLFHDLGLVGMALDALVAGADLFMLSPFDFAKNPFGWLKTISDVRGTITATPNFGLTLAMRRVSTAQMQTIDLSSLRRLYCGAEPIDGRLAAQFTDRFARAGLPRESVRPTYGLAEATLMVTMPSIHERSQYVTLDARDVARVDRVHVTRSGHISDLLNEPVGEGEAIVVSVGQPGPGTIVHIVDENNKIVAEDQCCGEIVVGGPSVTPGYLLPDGSIEQFDPLGLRTGDVGFWYRGDLFVVERIKNTIIRNGHNYAPNVLELDLARRSDVPIGDIAIIDSDLRPGFGRIIAAICLPKGRTPTSVIESATDMARTVEPPLEEIVFLQRTAMPRTTSGKKRYHALRGIIGDLTDERIVGRVPLGAAAAFSTQPEPVVENPPDGERSSSTLLDIDQIDKRYKAQRIIEEAAGMRGIRMPITDDARFVEDLHFDSLALYEVAVNLELGLDITILETALAEVKTVGDLLALSGGTSVVGTGVRERLARLVESIPQAYRIIDEQRDRQVFIDGRWISDFASLNYLGLDLDKRVIGAVAPLIEKWGTHPSWTRAVGSPLPYRRLERDLATLVGAADTVVFPSISLLHFGVLPKLAGTGTILIDDGAHTSILEAAELAKVRGADVVTVRSSDPADMERKLQASREGTRIIVADGVYSMSGNIPPLREYLALAEKYDALLYVDDAHGVGVLGHDPSPEHPYGRGGSGVIRHLGLDYRRTLYVGGMSKAFSSMAAFITCRDAADRSLVESASTMIFSGPIPVASLATGIEGLRVNALDGEQRRAHLWGLTDRTLRSIRELGFVIDNNTGFPCVTVICGDIDNTIRAHQVLWKHGILVTPAVFPAMPIDRGGVRISITSANTDEEVDQLIAAFAELSESLIIEVQSSATDPQPGASSSR</sequence>
<dbReference type="InterPro" id="IPR045851">
    <property type="entry name" value="AMP-bd_C_sf"/>
</dbReference>
<dbReference type="EMBL" id="CAFABA010000085">
    <property type="protein sequence ID" value="CAB4833950.1"/>
    <property type="molecule type" value="Genomic_DNA"/>
</dbReference>
<dbReference type="InterPro" id="IPR000873">
    <property type="entry name" value="AMP-dep_synth/lig_dom"/>
</dbReference>
<dbReference type="InterPro" id="IPR015422">
    <property type="entry name" value="PyrdxlP-dep_Trfase_small"/>
</dbReference>